<keyword evidence="5 11" id="KW-0418">Kinase</keyword>
<keyword evidence="1" id="KW-0723">Serine/threonine-protein kinase</keyword>
<evidence type="ECO:0000256" key="6">
    <source>
        <dbReference type="ARBA" id="ARBA00022840"/>
    </source>
</evidence>
<comment type="caution">
    <text evidence="11">The sequence shown here is derived from an EMBL/GenBank/DDBJ whole genome shotgun (WGS) entry which is preliminary data.</text>
</comment>
<keyword evidence="6 7" id="KW-0067">ATP-binding</keyword>
<feature type="compositionally biased region" description="Basic residues" evidence="8">
    <location>
        <begin position="197"/>
        <end position="206"/>
    </location>
</feature>
<reference evidence="11 12" key="1">
    <citation type="submission" date="2019-03" db="EMBL/GenBank/DDBJ databases">
        <title>Rhodosporidium diobovatum UCD-FST 08-225 genome sequencing, assembly, and annotation.</title>
        <authorList>
            <person name="Fakankun I.U."/>
            <person name="Fristensky B."/>
            <person name="Levin D.B."/>
        </authorList>
    </citation>
    <scope>NUCLEOTIDE SEQUENCE [LARGE SCALE GENOMIC DNA]</scope>
    <source>
        <strain evidence="11 12">UCD-FST 08-225</strain>
    </source>
</reference>
<dbReference type="GO" id="GO:0005524">
    <property type="term" value="F:ATP binding"/>
    <property type="evidence" value="ECO:0007669"/>
    <property type="project" value="UniProtKB-UniRule"/>
</dbReference>
<dbReference type="STRING" id="5288.A0A5C5G0P9"/>
<evidence type="ECO:0000256" key="3">
    <source>
        <dbReference type="ARBA" id="ARBA00022679"/>
    </source>
</evidence>
<dbReference type="SMART" id="SM00220">
    <property type="entry name" value="S_TKc"/>
    <property type="match status" value="1"/>
</dbReference>
<feature type="compositionally biased region" description="Low complexity" evidence="8">
    <location>
        <begin position="780"/>
        <end position="789"/>
    </location>
</feature>
<dbReference type="CDD" id="cd05123">
    <property type="entry name" value="STKc_AGC"/>
    <property type="match status" value="1"/>
</dbReference>
<dbReference type="SUPFAM" id="SSF56112">
    <property type="entry name" value="Protein kinase-like (PK-like)"/>
    <property type="match status" value="1"/>
</dbReference>
<dbReference type="Pfam" id="PF00069">
    <property type="entry name" value="Pkinase"/>
    <property type="match status" value="1"/>
</dbReference>
<dbReference type="FunFam" id="1.10.510.10:FF:000008">
    <property type="entry name" value="Non-specific serine/threonine protein kinase"/>
    <property type="match status" value="1"/>
</dbReference>
<dbReference type="Proteomes" id="UP000311382">
    <property type="component" value="Unassembled WGS sequence"/>
</dbReference>
<dbReference type="PROSITE" id="PS00107">
    <property type="entry name" value="PROTEIN_KINASE_ATP"/>
    <property type="match status" value="1"/>
</dbReference>
<keyword evidence="3" id="KW-0808">Transferase</keyword>
<feature type="compositionally biased region" description="Basic and acidic residues" evidence="8">
    <location>
        <begin position="794"/>
        <end position="808"/>
    </location>
</feature>
<feature type="compositionally biased region" description="Pro residues" evidence="8">
    <location>
        <begin position="78"/>
        <end position="94"/>
    </location>
</feature>
<dbReference type="InterPro" id="IPR045270">
    <property type="entry name" value="STKc_AGC"/>
</dbReference>
<feature type="compositionally biased region" description="Low complexity" evidence="8">
    <location>
        <begin position="233"/>
        <end position="252"/>
    </location>
</feature>
<dbReference type="InterPro" id="IPR017441">
    <property type="entry name" value="Protein_kinase_ATP_BS"/>
</dbReference>
<feature type="domain" description="AGC-kinase C-terminal" evidence="10">
    <location>
        <begin position="673"/>
        <end position="768"/>
    </location>
</feature>
<sequence length="808" mass="86865">MAGLPTLSGAAGNALLLNAMPSSLHAHANGSHEHLDAILLPLSTATRRGSHSSARSSFASWAASRPLSPAENVFSQLYPPPPHHLTPAPTPPRTLSPSRPVRTPPKVSPLLDVAPLRTMPAPAPAPEGDPVHAPSEPLPTTELLGTLKVRVVEAKGLAVREGQPAKPYLLMQYDRTDSVSREWGAPPPEERQEQQKKKGGIRRKRGTSNGNGEVTVRRVVGGASDRAAAAAAASASSSSSTGASPISSAFSSNRSTAEKSPPAIASLASVDVRPPRPPPVLPSDSDTLRPIDPNLPEGDPAVIGTPSSPIWNHSATFDVVSPGRTILICVYDRLAPQGGDPSRIHGFLGACLFLPPLIGLEGEEVDRGEDGEGLDVWVPITSALDPNIGGEIRLRLLFEPLLARPKLTVDDFQILRRIGQGSFGQVFRVRKRDTKRIYAMKVIRKASVSTPEALAQVIAERQVLARTTDSPFLIGLKFSFQSDNELFLVIDYKSGGEVFQHLQRDGGRFEEAKVRFYVAEIILALEYLHDNNIVYRDLKPENCLLDGSGHVVLCDFGLSKLLESPDGKCRTLCGTTAFVAPEVLLDVGYSFPADWWSLGVLLFEMCFGWSPFYAESRIEEYERILEGEIRIPNKKGYGPELRDLLLKLLERDPEKRLGSEGGASAIKAHPFFAPIDWTKLALRQVSPPYKPPTHADDDQPDYYDQGGSWCFSEEAPGGCWQTPPGASTASGSGSGGDSSRRTSSARCSSANLIRGFTWLGKDAKGAAKAAQARREERADAAAATQGSAACGTVERAHSGLDTRRSSCA</sequence>
<evidence type="ECO:0000256" key="8">
    <source>
        <dbReference type="SAM" id="MobiDB-lite"/>
    </source>
</evidence>
<dbReference type="EMBL" id="SOZI01000034">
    <property type="protein sequence ID" value="TNY21924.1"/>
    <property type="molecule type" value="Genomic_DNA"/>
</dbReference>
<evidence type="ECO:0000259" key="10">
    <source>
        <dbReference type="PROSITE" id="PS51285"/>
    </source>
</evidence>
<keyword evidence="4 7" id="KW-0547">Nucleotide-binding</keyword>
<feature type="binding site" evidence="7">
    <location>
        <position position="445"/>
    </location>
    <ligand>
        <name>ATP</name>
        <dbReference type="ChEBI" id="CHEBI:30616"/>
    </ligand>
</feature>
<protein>
    <submittedName>
        <fullName evidence="11">Pkinase-domain-containing protein</fullName>
    </submittedName>
</protein>
<feature type="region of interest" description="Disordered" evidence="8">
    <location>
        <begin position="688"/>
        <end position="707"/>
    </location>
</feature>
<dbReference type="InterPro" id="IPR011009">
    <property type="entry name" value="Kinase-like_dom_sf"/>
</dbReference>
<dbReference type="InterPro" id="IPR000961">
    <property type="entry name" value="AGC-kinase_C"/>
</dbReference>
<dbReference type="SMART" id="SM00239">
    <property type="entry name" value="C2"/>
    <property type="match status" value="1"/>
</dbReference>
<feature type="region of interest" description="Disordered" evidence="8">
    <location>
        <begin position="77"/>
        <end position="140"/>
    </location>
</feature>
<dbReference type="InterPro" id="IPR000719">
    <property type="entry name" value="Prot_kinase_dom"/>
</dbReference>
<accession>A0A5C5G0P9</accession>
<feature type="region of interest" description="Disordered" evidence="8">
    <location>
        <begin position="179"/>
        <end position="216"/>
    </location>
</feature>
<evidence type="ECO:0000256" key="7">
    <source>
        <dbReference type="PROSITE-ProRule" id="PRU10141"/>
    </source>
</evidence>
<feature type="domain" description="Protein kinase" evidence="9">
    <location>
        <begin position="412"/>
        <end position="672"/>
    </location>
</feature>
<dbReference type="InterPro" id="IPR035892">
    <property type="entry name" value="C2_domain_sf"/>
</dbReference>
<dbReference type="InterPro" id="IPR000008">
    <property type="entry name" value="C2_dom"/>
</dbReference>
<dbReference type="PROSITE" id="PS00108">
    <property type="entry name" value="PROTEIN_KINASE_ST"/>
    <property type="match status" value="1"/>
</dbReference>
<name>A0A5C5G0P9_9BASI</name>
<evidence type="ECO:0000256" key="1">
    <source>
        <dbReference type="ARBA" id="ARBA00022527"/>
    </source>
</evidence>
<dbReference type="OrthoDB" id="63267at2759"/>
<proteinExistence type="predicted"/>
<dbReference type="Gene3D" id="3.30.200.20">
    <property type="entry name" value="Phosphorylase Kinase, domain 1"/>
    <property type="match status" value="1"/>
</dbReference>
<organism evidence="11 12">
    <name type="scientific">Rhodotorula diobovata</name>
    <dbReference type="NCBI Taxonomy" id="5288"/>
    <lineage>
        <taxon>Eukaryota</taxon>
        <taxon>Fungi</taxon>
        <taxon>Dikarya</taxon>
        <taxon>Basidiomycota</taxon>
        <taxon>Pucciniomycotina</taxon>
        <taxon>Microbotryomycetes</taxon>
        <taxon>Sporidiobolales</taxon>
        <taxon>Sporidiobolaceae</taxon>
        <taxon>Rhodotorula</taxon>
    </lineage>
</organism>
<evidence type="ECO:0000256" key="5">
    <source>
        <dbReference type="ARBA" id="ARBA00022777"/>
    </source>
</evidence>
<dbReference type="SUPFAM" id="SSF49562">
    <property type="entry name" value="C2 domain (Calcium/lipid-binding domain, CaLB)"/>
    <property type="match status" value="1"/>
</dbReference>
<dbReference type="Gene3D" id="1.10.510.10">
    <property type="entry name" value="Transferase(Phosphotransferase) domain 1"/>
    <property type="match status" value="1"/>
</dbReference>
<evidence type="ECO:0000259" key="9">
    <source>
        <dbReference type="PROSITE" id="PS50011"/>
    </source>
</evidence>
<dbReference type="InterPro" id="IPR008271">
    <property type="entry name" value="Ser/Thr_kinase_AS"/>
</dbReference>
<dbReference type="PROSITE" id="PS51285">
    <property type="entry name" value="AGC_KINASE_CTER"/>
    <property type="match status" value="1"/>
</dbReference>
<gene>
    <name evidence="11" type="ORF">DMC30DRAFT_177131</name>
</gene>
<keyword evidence="2" id="KW-0597">Phosphoprotein</keyword>
<feature type="region of interest" description="Disordered" evidence="8">
    <location>
        <begin position="770"/>
        <end position="808"/>
    </location>
</feature>
<feature type="region of interest" description="Disordered" evidence="8">
    <location>
        <begin position="233"/>
        <end position="300"/>
    </location>
</feature>
<feature type="region of interest" description="Disordered" evidence="8">
    <location>
        <begin position="720"/>
        <end position="744"/>
    </location>
</feature>
<evidence type="ECO:0000256" key="4">
    <source>
        <dbReference type="ARBA" id="ARBA00022741"/>
    </source>
</evidence>
<evidence type="ECO:0000256" key="2">
    <source>
        <dbReference type="ARBA" id="ARBA00022553"/>
    </source>
</evidence>
<keyword evidence="12" id="KW-1185">Reference proteome</keyword>
<dbReference type="GO" id="GO:0004674">
    <property type="term" value="F:protein serine/threonine kinase activity"/>
    <property type="evidence" value="ECO:0007669"/>
    <property type="project" value="UniProtKB-KW"/>
</dbReference>
<dbReference type="AlphaFoldDB" id="A0A5C5G0P9"/>
<dbReference type="PROSITE" id="PS50011">
    <property type="entry name" value="PROTEIN_KINASE_DOM"/>
    <property type="match status" value="1"/>
</dbReference>
<dbReference type="PANTHER" id="PTHR24351">
    <property type="entry name" value="RIBOSOMAL PROTEIN S6 KINASE"/>
    <property type="match status" value="1"/>
</dbReference>
<evidence type="ECO:0000313" key="12">
    <source>
        <dbReference type="Proteomes" id="UP000311382"/>
    </source>
</evidence>
<evidence type="ECO:0000313" key="11">
    <source>
        <dbReference type="EMBL" id="TNY21924.1"/>
    </source>
</evidence>